<reference evidence="1 2" key="1">
    <citation type="submission" date="2007-11" db="EMBL/GenBank/DDBJ databases">
        <authorList>
            <consortium name="The Salmonella enterica serovar Paratyphi B Genome Sequencing Project"/>
            <person name="McClelland M."/>
            <person name="Sanderson E.K."/>
            <person name="Porwollik S."/>
            <person name="Spieth J."/>
            <person name="Clifton W.S."/>
            <person name="Fulton R."/>
            <person name="Cordes M."/>
            <person name="Wollam A."/>
            <person name="Shah N."/>
            <person name="Pepin K."/>
            <person name="Bhonagiri V."/>
            <person name="Nash W."/>
            <person name="Johnson M."/>
            <person name="Thiruvilangam P."/>
            <person name="Wilson R."/>
        </authorList>
    </citation>
    <scope>NUCLEOTIDE SEQUENCE [LARGE SCALE GENOMIC DNA]</scope>
    <source>
        <strain evidence="2">ATCC BAA-1250 / SPB7</strain>
    </source>
</reference>
<gene>
    <name evidence="1" type="ordered locus">SPAB_01307</name>
</gene>
<dbReference type="KEGG" id="spq:SPAB_01307"/>
<dbReference type="Proteomes" id="UP000008556">
    <property type="component" value="Chromosome"/>
</dbReference>
<sequence length="73" mass="8707">MLFSHEWHQRHVTRRKFSVQRRNANIINNRYLLSRYSGPNEAPGCAHCSCDYYLITITKAKTQLTELNRIKQK</sequence>
<protein>
    <submittedName>
        <fullName evidence="1">Uncharacterized protein</fullName>
    </submittedName>
</protein>
<accession>A0A6C6Z082</accession>
<evidence type="ECO:0000313" key="2">
    <source>
        <dbReference type="Proteomes" id="UP000008556"/>
    </source>
</evidence>
<dbReference type="AlphaFoldDB" id="A0A6C6Z082"/>
<dbReference type="EMBL" id="CP000886">
    <property type="protein sequence ID" value="ABX66717.1"/>
    <property type="molecule type" value="Genomic_DNA"/>
</dbReference>
<organism evidence="1 2">
    <name type="scientific">Salmonella paratyphi B (strain ATCC BAA-1250 / SPB7)</name>
    <dbReference type="NCBI Taxonomy" id="1016998"/>
    <lineage>
        <taxon>Bacteria</taxon>
        <taxon>Pseudomonadati</taxon>
        <taxon>Pseudomonadota</taxon>
        <taxon>Gammaproteobacteria</taxon>
        <taxon>Enterobacterales</taxon>
        <taxon>Enterobacteriaceae</taxon>
        <taxon>Salmonella</taxon>
    </lineage>
</organism>
<proteinExistence type="predicted"/>
<name>A0A6C6Z082_SALPB</name>
<evidence type="ECO:0000313" key="1">
    <source>
        <dbReference type="EMBL" id="ABX66717.1"/>
    </source>
</evidence>